<dbReference type="Gene3D" id="2.160.10.10">
    <property type="entry name" value="Hexapeptide repeat proteins"/>
    <property type="match status" value="1"/>
</dbReference>
<keyword evidence="1" id="KW-0808">Transferase</keyword>
<dbReference type="SUPFAM" id="SSF52266">
    <property type="entry name" value="SGNH hydrolase"/>
    <property type="match status" value="1"/>
</dbReference>
<evidence type="ECO:0000313" key="8">
    <source>
        <dbReference type="Proteomes" id="UP000217448"/>
    </source>
</evidence>
<dbReference type="SUPFAM" id="SSF51161">
    <property type="entry name" value="Trimeric LpxA-like enzymes"/>
    <property type="match status" value="1"/>
</dbReference>
<keyword evidence="5" id="KW-0812">Transmembrane</keyword>
<reference evidence="8" key="1">
    <citation type="submission" date="2023-07" db="EMBL/GenBank/DDBJ databases">
        <title>Yangia mangrovi SAOS 153D genome.</title>
        <authorList>
            <person name="Verma A."/>
            <person name="Pal Y."/>
            <person name="Sundharam S."/>
            <person name="Bisht B."/>
            <person name="Srinivasan K."/>
        </authorList>
    </citation>
    <scope>NUCLEOTIDE SEQUENCE [LARGE SCALE GENOMIC DNA]</scope>
    <source>
        <strain evidence="8">SAOS 153D</strain>
    </source>
</reference>
<dbReference type="CDD" id="cd04647">
    <property type="entry name" value="LbH_MAT_like"/>
    <property type="match status" value="1"/>
</dbReference>
<feature type="domain" description="SGNH hydrolase-type esterase" evidence="6">
    <location>
        <begin position="230"/>
        <end position="388"/>
    </location>
</feature>
<gene>
    <name evidence="7" type="ORF">CLG85_012260</name>
</gene>
<evidence type="ECO:0000256" key="4">
    <source>
        <dbReference type="SAM" id="MobiDB-lite"/>
    </source>
</evidence>
<protein>
    <recommendedName>
        <fullName evidence="6">SGNH hydrolase-type esterase domain-containing protein</fullName>
    </recommendedName>
</protein>
<feature type="region of interest" description="Disordered" evidence="4">
    <location>
        <begin position="126"/>
        <end position="146"/>
    </location>
</feature>
<dbReference type="InterPro" id="IPR051532">
    <property type="entry name" value="Ester_Hydrolysis_Enzymes"/>
</dbReference>
<evidence type="ECO:0000256" key="3">
    <source>
        <dbReference type="ARBA" id="ARBA00023315"/>
    </source>
</evidence>
<dbReference type="InterPro" id="IPR001451">
    <property type="entry name" value="Hexapep"/>
</dbReference>
<keyword evidence="8" id="KW-1185">Reference proteome</keyword>
<evidence type="ECO:0000256" key="1">
    <source>
        <dbReference type="ARBA" id="ARBA00022679"/>
    </source>
</evidence>
<evidence type="ECO:0000259" key="6">
    <source>
        <dbReference type="Pfam" id="PF13472"/>
    </source>
</evidence>
<keyword evidence="2" id="KW-0677">Repeat</keyword>
<dbReference type="PROSITE" id="PS00101">
    <property type="entry name" value="HEXAPEP_TRANSFERASES"/>
    <property type="match status" value="1"/>
</dbReference>
<dbReference type="InterPro" id="IPR013830">
    <property type="entry name" value="SGNH_hydro"/>
</dbReference>
<dbReference type="PANTHER" id="PTHR30383:SF5">
    <property type="entry name" value="SGNH HYDROLASE-TYPE ESTERASE DOMAIN-CONTAINING PROTEIN"/>
    <property type="match status" value="1"/>
</dbReference>
<evidence type="ECO:0000256" key="2">
    <source>
        <dbReference type="ARBA" id="ARBA00022737"/>
    </source>
</evidence>
<organism evidence="7 8">
    <name type="scientific">Alloyangia mangrovi</name>
    <dbReference type="NCBI Taxonomy" id="1779329"/>
    <lineage>
        <taxon>Bacteria</taxon>
        <taxon>Pseudomonadati</taxon>
        <taxon>Pseudomonadota</taxon>
        <taxon>Alphaproteobacteria</taxon>
        <taxon>Rhodobacterales</taxon>
        <taxon>Roseobacteraceae</taxon>
        <taxon>Alloyangia</taxon>
    </lineage>
</organism>
<comment type="caution">
    <text evidence="7">The sequence shown here is derived from an EMBL/GenBank/DDBJ whole genome shotgun (WGS) entry which is preliminary data.</text>
</comment>
<dbReference type="EMBL" id="NTHN02000020">
    <property type="protein sequence ID" value="MCT4371048.1"/>
    <property type="molecule type" value="Genomic_DNA"/>
</dbReference>
<dbReference type="PANTHER" id="PTHR30383">
    <property type="entry name" value="THIOESTERASE 1/PROTEASE 1/LYSOPHOSPHOLIPASE L1"/>
    <property type="match status" value="1"/>
</dbReference>
<keyword evidence="5" id="KW-1133">Transmembrane helix</keyword>
<dbReference type="InterPro" id="IPR018357">
    <property type="entry name" value="Hexapep_transf_CS"/>
</dbReference>
<keyword evidence="5" id="KW-0472">Membrane</keyword>
<dbReference type="Proteomes" id="UP000217448">
    <property type="component" value="Unassembled WGS sequence"/>
</dbReference>
<dbReference type="InterPro" id="IPR036514">
    <property type="entry name" value="SGNH_hydro_sf"/>
</dbReference>
<dbReference type="CDD" id="cd00229">
    <property type="entry name" value="SGNH_hydrolase"/>
    <property type="match status" value="1"/>
</dbReference>
<accession>A0ABT2KLT2</accession>
<dbReference type="Gene3D" id="3.40.50.1110">
    <property type="entry name" value="SGNH hydrolase"/>
    <property type="match status" value="1"/>
</dbReference>
<name>A0ABT2KLT2_9RHOB</name>
<dbReference type="InterPro" id="IPR011004">
    <property type="entry name" value="Trimer_LpxA-like_sf"/>
</dbReference>
<evidence type="ECO:0000256" key="5">
    <source>
        <dbReference type="SAM" id="Phobius"/>
    </source>
</evidence>
<sequence length="420" mass="45146">MVDQSVPKMQKARRRGLNRLAPLRNLLVSLRRAYLVHVWKMDLDPSCQFSLSAKFDRTFPIGVHVGRDTYVAFEARILTHDMTRGLYLHTRVGRNCFVGGRALILPGVEIGDNSVVAAGAVVTKSVPPGKHRRGQPGTDRPLGNRGGAVRTVRLRRRDRKPARGGRRDLMLQSGPGNALLMILLTLGLILGGGMVLACWAGVELRSAPRLGDRPFSVALPEGRAIRLTILGTSLTEGELWPGEVAGRVGACIGHPVALTVVAKSGAGSDWGMTQVARVAAEKPDLLLVEFAINDADVTEGVSLGRSAEAHVALIHALRSAAPGTEIALMTMSPAQGLRGLVRPRLRAHYLQYRTLAKEMGLGLIDLYPRWLALPPSARGLSRDGLHPDRDTAAHLIAPVITEAVAQALTGTGCSEAQRRS</sequence>
<feature type="transmembrane region" description="Helical" evidence="5">
    <location>
        <begin position="178"/>
        <end position="202"/>
    </location>
</feature>
<keyword evidence="3" id="KW-0012">Acyltransferase</keyword>
<proteinExistence type="predicted"/>
<dbReference type="Pfam" id="PF13472">
    <property type="entry name" value="Lipase_GDSL_2"/>
    <property type="match status" value="1"/>
</dbReference>
<dbReference type="Pfam" id="PF14602">
    <property type="entry name" value="Hexapep_2"/>
    <property type="match status" value="1"/>
</dbReference>
<evidence type="ECO:0000313" key="7">
    <source>
        <dbReference type="EMBL" id="MCT4371048.1"/>
    </source>
</evidence>